<feature type="domain" description="DUF6593" evidence="1">
    <location>
        <begin position="14"/>
        <end position="137"/>
    </location>
</feature>
<reference evidence="2 3" key="1">
    <citation type="submission" date="2014-04" db="EMBL/GenBank/DDBJ databases">
        <authorList>
            <consortium name="DOE Joint Genome Institute"/>
            <person name="Kuo A."/>
            <person name="Kohler A."/>
            <person name="Costa M.D."/>
            <person name="Nagy L.G."/>
            <person name="Floudas D."/>
            <person name="Copeland A."/>
            <person name="Barry K.W."/>
            <person name="Cichocki N."/>
            <person name="Veneault-Fourrey C."/>
            <person name="LaButti K."/>
            <person name="Lindquist E.A."/>
            <person name="Lipzen A."/>
            <person name="Lundell T."/>
            <person name="Morin E."/>
            <person name="Murat C."/>
            <person name="Sun H."/>
            <person name="Tunlid A."/>
            <person name="Henrissat B."/>
            <person name="Grigoriev I.V."/>
            <person name="Hibbett D.S."/>
            <person name="Martin F."/>
            <person name="Nordberg H.P."/>
            <person name="Cantor M.N."/>
            <person name="Hua S.X."/>
        </authorList>
    </citation>
    <scope>NUCLEOTIDE SEQUENCE [LARGE SCALE GENOMIC DNA]</scope>
    <source>
        <strain evidence="2 3">Marx 270</strain>
    </source>
</reference>
<evidence type="ECO:0000313" key="2">
    <source>
        <dbReference type="EMBL" id="KIO06417.1"/>
    </source>
</evidence>
<gene>
    <name evidence="2" type="ORF">M404DRAFT_138630</name>
</gene>
<dbReference type="Pfam" id="PF20236">
    <property type="entry name" value="DUF6593"/>
    <property type="match status" value="1"/>
</dbReference>
<dbReference type="InParanoid" id="A0A0C3K9Z7"/>
<evidence type="ECO:0000259" key="1">
    <source>
        <dbReference type="Pfam" id="PF20236"/>
    </source>
</evidence>
<keyword evidence="3" id="KW-1185">Reference proteome</keyword>
<dbReference type="EMBL" id="KN831963">
    <property type="protein sequence ID" value="KIO06417.1"/>
    <property type="molecule type" value="Genomic_DNA"/>
</dbReference>
<protein>
    <recommendedName>
        <fullName evidence="1">DUF6593 domain-containing protein</fullName>
    </recommendedName>
</protein>
<name>A0A0C3K9Z7_PISTI</name>
<reference evidence="3" key="2">
    <citation type="submission" date="2015-01" db="EMBL/GenBank/DDBJ databases">
        <title>Evolutionary Origins and Diversification of the Mycorrhizal Mutualists.</title>
        <authorList>
            <consortium name="DOE Joint Genome Institute"/>
            <consortium name="Mycorrhizal Genomics Consortium"/>
            <person name="Kohler A."/>
            <person name="Kuo A."/>
            <person name="Nagy L.G."/>
            <person name="Floudas D."/>
            <person name="Copeland A."/>
            <person name="Barry K.W."/>
            <person name="Cichocki N."/>
            <person name="Veneault-Fourrey C."/>
            <person name="LaButti K."/>
            <person name="Lindquist E.A."/>
            <person name="Lipzen A."/>
            <person name="Lundell T."/>
            <person name="Morin E."/>
            <person name="Murat C."/>
            <person name="Riley R."/>
            <person name="Ohm R."/>
            <person name="Sun H."/>
            <person name="Tunlid A."/>
            <person name="Henrissat B."/>
            <person name="Grigoriev I.V."/>
            <person name="Hibbett D.S."/>
            <person name="Martin F."/>
        </authorList>
    </citation>
    <scope>NUCLEOTIDE SEQUENCE [LARGE SCALE GENOMIC DNA]</scope>
    <source>
        <strain evidence="3">Marx 270</strain>
    </source>
</reference>
<dbReference type="Proteomes" id="UP000054217">
    <property type="component" value="Unassembled WGS sequence"/>
</dbReference>
<proteinExistence type="predicted"/>
<dbReference type="InterPro" id="IPR046528">
    <property type="entry name" value="DUF6593"/>
</dbReference>
<organism evidence="2 3">
    <name type="scientific">Pisolithus tinctorius Marx 270</name>
    <dbReference type="NCBI Taxonomy" id="870435"/>
    <lineage>
        <taxon>Eukaryota</taxon>
        <taxon>Fungi</taxon>
        <taxon>Dikarya</taxon>
        <taxon>Basidiomycota</taxon>
        <taxon>Agaricomycotina</taxon>
        <taxon>Agaricomycetes</taxon>
        <taxon>Agaricomycetidae</taxon>
        <taxon>Boletales</taxon>
        <taxon>Sclerodermatineae</taxon>
        <taxon>Pisolithaceae</taxon>
        <taxon>Pisolithus</taxon>
    </lineage>
</organism>
<dbReference type="HOGENOM" id="CLU_104312_1_0_1"/>
<dbReference type="OrthoDB" id="3183898at2759"/>
<accession>A0A0C3K9Z7</accession>
<evidence type="ECO:0000313" key="3">
    <source>
        <dbReference type="Proteomes" id="UP000054217"/>
    </source>
</evidence>
<sequence length="171" mass="19462">MSAFPYLVFFTGRDDPRDCMVIGEDEKHVFFEFETTDMCTTIFSDRQPAVALHWAGGHSGLGSAQFLTLGQSREIPIERLIMPGSSPNARQFVSATDDRMYEWRRSYEDPTSYEVRPNLNVQIATFHKFDHSTPVGMSHGTLQYCFTNGLLLIEALVTLNLNRWLDLNMTG</sequence>
<dbReference type="AlphaFoldDB" id="A0A0C3K9Z7"/>